<proteinExistence type="predicted"/>
<name>A0A699T5B8_TANCI</name>
<evidence type="ECO:0000313" key="1">
    <source>
        <dbReference type="EMBL" id="GFD04643.1"/>
    </source>
</evidence>
<comment type="caution">
    <text evidence="1">The sequence shown here is derived from an EMBL/GenBank/DDBJ whole genome shotgun (WGS) entry which is preliminary data.</text>
</comment>
<accession>A0A699T5B8</accession>
<feature type="non-terminal residue" evidence="1">
    <location>
        <position position="1"/>
    </location>
</feature>
<gene>
    <name evidence="1" type="ORF">Tci_876612</name>
</gene>
<sequence>APGLERGWAGLPALCRRQLAPEHHWIRLTVRAVRPRDDAPWAGLFPHHLWRALSGLFGVFDLADLSLFPTARRSDHATAMGGVCASGAGVCDSGADRRGRAGRRDVQLLRAEPAMAAFVVVRALCAGAVGDVHADSVAVGAAQWR</sequence>
<dbReference type="EMBL" id="BKCJ011213135">
    <property type="protein sequence ID" value="GFD04643.1"/>
    <property type="molecule type" value="Genomic_DNA"/>
</dbReference>
<dbReference type="AlphaFoldDB" id="A0A699T5B8"/>
<organism evidence="1">
    <name type="scientific">Tanacetum cinerariifolium</name>
    <name type="common">Dalmatian daisy</name>
    <name type="synonym">Chrysanthemum cinerariifolium</name>
    <dbReference type="NCBI Taxonomy" id="118510"/>
    <lineage>
        <taxon>Eukaryota</taxon>
        <taxon>Viridiplantae</taxon>
        <taxon>Streptophyta</taxon>
        <taxon>Embryophyta</taxon>
        <taxon>Tracheophyta</taxon>
        <taxon>Spermatophyta</taxon>
        <taxon>Magnoliopsida</taxon>
        <taxon>eudicotyledons</taxon>
        <taxon>Gunneridae</taxon>
        <taxon>Pentapetalae</taxon>
        <taxon>asterids</taxon>
        <taxon>campanulids</taxon>
        <taxon>Asterales</taxon>
        <taxon>Asteraceae</taxon>
        <taxon>Asteroideae</taxon>
        <taxon>Anthemideae</taxon>
        <taxon>Anthemidinae</taxon>
        <taxon>Tanacetum</taxon>
    </lineage>
</organism>
<reference evidence="1" key="1">
    <citation type="journal article" date="2019" name="Sci. Rep.">
        <title>Draft genome of Tanacetum cinerariifolium, the natural source of mosquito coil.</title>
        <authorList>
            <person name="Yamashiro T."/>
            <person name="Shiraishi A."/>
            <person name="Satake H."/>
            <person name="Nakayama K."/>
        </authorList>
    </citation>
    <scope>NUCLEOTIDE SEQUENCE</scope>
</reference>
<protein>
    <submittedName>
        <fullName evidence="1">Uncharacterized protein</fullName>
    </submittedName>
</protein>